<gene>
    <name evidence="3" type="ORF">SAMN04487942_0249</name>
</gene>
<keyword evidence="1" id="KW-1133">Transmembrane helix</keyword>
<dbReference type="PANTHER" id="PTHR23028">
    <property type="entry name" value="ACETYLTRANSFERASE"/>
    <property type="match status" value="1"/>
</dbReference>
<feature type="transmembrane region" description="Helical" evidence="1">
    <location>
        <begin position="130"/>
        <end position="150"/>
    </location>
</feature>
<dbReference type="Pfam" id="PF01757">
    <property type="entry name" value="Acyl_transf_3"/>
    <property type="match status" value="1"/>
</dbReference>
<dbReference type="GO" id="GO:0016787">
    <property type="term" value="F:hydrolase activity"/>
    <property type="evidence" value="ECO:0007669"/>
    <property type="project" value="UniProtKB-KW"/>
</dbReference>
<protein>
    <submittedName>
        <fullName evidence="3">Peptidoglycan/LPS O-acetylase OafA/YrhL, contains acyltransferase and SGNH-hydrolase domains</fullName>
    </submittedName>
</protein>
<evidence type="ECO:0000256" key="1">
    <source>
        <dbReference type="SAM" id="Phobius"/>
    </source>
</evidence>
<dbReference type="OrthoDB" id="290051at2"/>
<keyword evidence="1" id="KW-0812">Transmembrane</keyword>
<feature type="transmembrane region" description="Helical" evidence="1">
    <location>
        <begin position="197"/>
        <end position="214"/>
    </location>
</feature>
<feature type="transmembrane region" description="Helical" evidence="1">
    <location>
        <begin position="258"/>
        <end position="277"/>
    </location>
</feature>
<keyword evidence="3" id="KW-0012">Acyltransferase</keyword>
<keyword evidence="3" id="KW-0808">Transferase</keyword>
<dbReference type="AlphaFoldDB" id="A0A1H8HLW0"/>
<dbReference type="RefSeq" id="WP_091164489.1">
    <property type="nucleotide sequence ID" value="NZ_CBCSFM010000001.1"/>
</dbReference>
<dbReference type="Proteomes" id="UP000198657">
    <property type="component" value="Unassembled WGS sequence"/>
</dbReference>
<dbReference type="GO" id="GO:0016747">
    <property type="term" value="F:acyltransferase activity, transferring groups other than amino-acyl groups"/>
    <property type="evidence" value="ECO:0007669"/>
    <property type="project" value="InterPro"/>
</dbReference>
<feature type="transmembrane region" description="Helical" evidence="1">
    <location>
        <begin position="157"/>
        <end position="177"/>
    </location>
</feature>
<dbReference type="GO" id="GO:0009103">
    <property type="term" value="P:lipopolysaccharide biosynthetic process"/>
    <property type="evidence" value="ECO:0007669"/>
    <property type="project" value="TreeGrafter"/>
</dbReference>
<proteinExistence type="predicted"/>
<feature type="transmembrane region" description="Helical" evidence="1">
    <location>
        <begin position="80"/>
        <end position="101"/>
    </location>
</feature>
<feature type="transmembrane region" description="Helical" evidence="1">
    <location>
        <begin position="289"/>
        <end position="309"/>
    </location>
</feature>
<dbReference type="EMBL" id="FODN01000001">
    <property type="protein sequence ID" value="SEN57200.1"/>
    <property type="molecule type" value="Genomic_DNA"/>
</dbReference>
<keyword evidence="1" id="KW-0472">Membrane</keyword>
<dbReference type="InterPro" id="IPR002656">
    <property type="entry name" value="Acyl_transf_3_dom"/>
</dbReference>
<evidence type="ECO:0000259" key="2">
    <source>
        <dbReference type="Pfam" id="PF01757"/>
    </source>
</evidence>
<dbReference type="GO" id="GO:0016020">
    <property type="term" value="C:membrane"/>
    <property type="evidence" value="ECO:0007669"/>
    <property type="project" value="TreeGrafter"/>
</dbReference>
<feature type="transmembrane region" description="Helical" evidence="1">
    <location>
        <begin position="7"/>
        <end position="25"/>
    </location>
</feature>
<feature type="transmembrane region" description="Helical" evidence="1">
    <location>
        <begin position="37"/>
        <end position="59"/>
    </location>
</feature>
<keyword evidence="3" id="KW-0378">Hydrolase</keyword>
<accession>A0A1H8HLW0</accession>
<name>A0A1H8HLW0_9FLAO</name>
<organism evidence="3 4">
    <name type="scientific">Flavobacterium sinopsychrotolerans</name>
    <dbReference type="NCBI Taxonomy" id="604089"/>
    <lineage>
        <taxon>Bacteria</taxon>
        <taxon>Pseudomonadati</taxon>
        <taxon>Bacteroidota</taxon>
        <taxon>Flavobacteriia</taxon>
        <taxon>Flavobacteriales</taxon>
        <taxon>Flavobacteriaceae</taxon>
        <taxon>Flavobacterium</taxon>
    </lineage>
</organism>
<dbReference type="InterPro" id="IPR050879">
    <property type="entry name" value="Acyltransferase_3"/>
</dbReference>
<evidence type="ECO:0000313" key="3">
    <source>
        <dbReference type="EMBL" id="SEN57200.1"/>
    </source>
</evidence>
<dbReference type="STRING" id="604089.SAMN04487942_0249"/>
<dbReference type="PANTHER" id="PTHR23028:SF53">
    <property type="entry name" value="ACYL_TRANSF_3 DOMAIN-CONTAINING PROTEIN"/>
    <property type="match status" value="1"/>
</dbReference>
<feature type="domain" description="Acyltransferase 3" evidence="2">
    <location>
        <begin position="8"/>
        <end position="336"/>
    </location>
</feature>
<feature type="transmembrane region" description="Helical" evidence="1">
    <location>
        <begin position="221"/>
        <end position="243"/>
    </location>
</feature>
<feature type="transmembrane region" description="Helical" evidence="1">
    <location>
        <begin position="321"/>
        <end position="339"/>
    </location>
</feature>
<evidence type="ECO:0000313" key="4">
    <source>
        <dbReference type="Proteomes" id="UP000198657"/>
    </source>
</evidence>
<reference evidence="4" key="1">
    <citation type="submission" date="2016-10" db="EMBL/GenBank/DDBJ databases">
        <authorList>
            <person name="Varghese N."/>
            <person name="Submissions S."/>
        </authorList>
    </citation>
    <scope>NUCLEOTIDE SEQUENCE [LARGE SCALE GENOMIC DNA]</scope>
    <source>
        <strain evidence="4">CGMCC 1.8704</strain>
    </source>
</reference>
<sequence length="350" mass="40890">MRQVNFPALTGIRVLAAYMVYLHHFNPFKAEVFGASVHYFFDGFHVGVTLFFVLSGFLITHRYYDSVDFDFKSYLQKRLARIYPMYFILTSLTFILGYYFFKSYGGLGNYFLNITFLRGFFDDLKFSGIAQGWTLTVEESFYFLAPLFFIGIKKCKWMVVVIPFCFILLGTLLVEIFENFAFYGFMNNINFMLGYTFFGRIFEFFVGVALGLLLKKNSNYNFNFFTVVGVLGILFSIYFLSILENHPDSELLFIQKSIINSVLLPVFGIMPLFYGLIKEKTAFSKVLGSDFFILLGKSSYVFYLIHIGFFRTFLNTISTNYFFIFLSLNIIAIALYFYVEKPLNSYFRRI</sequence>
<keyword evidence="4" id="KW-1185">Reference proteome</keyword>